<dbReference type="EMBL" id="CP086358">
    <property type="protein sequence ID" value="UNI19605.1"/>
    <property type="molecule type" value="Genomic_DNA"/>
</dbReference>
<feature type="region of interest" description="Disordered" evidence="1">
    <location>
        <begin position="65"/>
        <end position="125"/>
    </location>
</feature>
<keyword evidence="3" id="KW-1185">Reference proteome</keyword>
<sequence>MEHAHGYLNASGTHATRFASPSHATGGQATTALAAAPLSGPPSRRLASGATRVGYWAATGQDGVARANAPVTPGTARDNQVLRRNPRGARLSPIHNPPPHTTPPSTIEQGTTISDPGAWEPSVTG</sequence>
<feature type="region of interest" description="Disordered" evidence="1">
    <location>
        <begin position="1"/>
        <end position="47"/>
    </location>
</feature>
<evidence type="ECO:0000313" key="2">
    <source>
        <dbReference type="EMBL" id="UNI19605.1"/>
    </source>
</evidence>
<organism evidence="2 3">
    <name type="scientific">Purpureocillium takamizusanense</name>
    <dbReference type="NCBI Taxonomy" id="2060973"/>
    <lineage>
        <taxon>Eukaryota</taxon>
        <taxon>Fungi</taxon>
        <taxon>Dikarya</taxon>
        <taxon>Ascomycota</taxon>
        <taxon>Pezizomycotina</taxon>
        <taxon>Sordariomycetes</taxon>
        <taxon>Hypocreomycetidae</taxon>
        <taxon>Hypocreales</taxon>
        <taxon>Ophiocordycipitaceae</taxon>
        <taxon>Purpureocillium</taxon>
    </lineage>
</organism>
<gene>
    <name evidence="2" type="ORF">JDV02_005784</name>
</gene>
<feature type="compositionally biased region" description="Low complexity" evidence="1">
    <location>
        <begin position="24"/>
        <end position="43"/>
    </location>
</feature>
<accession>A0A9Q8QHA3</accession>
<dbReference type="RefSeq" id="XP_047843086.1">
    <property type="nucleotide sequence ID" value="XM_047987102.1"/>
</dbReference>
<dbReference type="Proteomes" id="UP000829364">
    <property type="component" value="Chromosome 5"/>
</dbReference>
<dbReference type="AlphaFoldDB" id="A0A9Q8QHA3"/>
<proteinExistence type="predicted"/>
<name>A0A9Q8QHA3_9HYPO</name>
<dbReference type="GeneID" id="72067733"/>
<reference evidence="2" key="1">
    <citation type="submission" date="2021-11" db="EMBL/GenBank/DDBJ databases">
        <title>Purpureocillium_takamizusanense_genome.</title>
        <authorList>
            <person name="Nguyen N.-H."/>
        </authorList>
    </citation>
    <scope>NUCLEOTIDE SEQUENCE</scope>
    <source>
        <strain evidence="2">PT3</strain>
    </source>
</reference>
<evidence type="ECO:0000313" key="3">
    <source>
        <dbReference type="Proteomes" id="UP000829364"/>
    </source>
</evidence>
<evidence type="ECO:0000256" key="1">
    <source>
        <dbReference type="SAM" id="MobiDB-lite"/>
    </source>
</evidence>
<dbReference type="KEGG" id="ptkz:JDV02_005784"/>
<protein>
    <submittedName>
        <fullName evidence="2">Uncharacterized protein</fullName>
    </submittedName>
</protein>